<proteinExistence type="inferred from homology"/>
<comment type="function">
    <text evidence="5">Forms part of the polypeptide exit tunnel.</text>
</comment>
<gene>
    <name evidence="5" type="primary">rplD</name>
    <name evidence="7" type="ORF">A3G99_02570</name>
</gene>
<evidence type="ECO:0000313" key="7">
    <source>
        <dbReference type="EMBL" id="OHB12441.1"/>
    </source>
</evidence>
<dbReference type="GO" id="GO:0005840">
    <property type="term" value="C:ribosome"/>
    <property type="evidence" value="ECO:0007669"/>
    <property type="project" value="UniProtKB-KW"/>
</dbReference>
<feature type="region of interest" description="Disordered" evidence="6">
    <location>
        <begin position="63"/>
        <end position="117"/>
    </location>
</feature>
<evidence type="ECO:0000256" key="5">
    <source>
        <dbReference type="HAMAP-Rule" id="MF_01328"/>
    </source>
</evidence>
<evidence type="ECO:0000256" key="2">
    <source>
        <dbReference type="ARBA" id="ARBA00022980"/>
    </source>
</evidence>
<evidence type="ECO:0000256" key="3">
    <source>
        <dbReference type="ARBA" id="ARBA00023274"/>
    </source>
</evidence>
<dbReference type="Proteomes" id="UP000176558">
    <property type="component" value="Unassembled WGS sequence"/>
</dbReference>
<evidence type="ECO:0000313" key="8">
    <source>
        <dbReference type="Proteomes" id="UP000176558"/>
    </source>
</evidence>
<evidence type="ECO:0000256" key="4">
    <source>
        <dbReference type="ARBA" id="ARBA00035244"/>
    </source>
</evidence>
<keyword evidence="2 5" id="KW-0689">Ribosomal protein</keyword>
<protein>
    <recommendedName>
        <fullName evidence="4 5">Large ribosomal subunit protein uL4</fullName>
    </recommendedName>
</protein>
<dbReference type="InterPro" id="IPR023574">
    <property type="entry name" value="Ribosomal_uL4_dom_sf"/>
</dbReference>
<sequence>MEKEKVKKNTKKVKTKTPVPLETTIYNIKGKEAGKILLPERVFGLKWNSDLVHQVVTSMESSARTNVAHTKNRGDVSGGGKKPWQQKGTGRARHGSIRSPLWIGGGVTHGPRKDKDYSRKVNRKMKAKALYTILSEKYKKGEILFVDDLSLRVIKTKEARNTLDSLSKISGFNDLLSKRKNSAFIALDYKDVTTEKSFRNMGNLLVDEIRNVSPLDLMKYKYVVISNPEKGLPQISEKLLK</sequence>
<evidence type="ECO:0000256" key="6">
    <source>
        <dbReference type="SAM" id="MobiDB-lite"/>
    </source>
</evidence>
<dbReference type="PANTHER" id="PTHR10746">
    <property type="entry name" value="50S RIBOSOMAL PROTEIN L4"/>
    <property type="match status" value="1"/>
</dbReference>
<accession>A0A1G2UST5</accession>
<dbReference type="GO" id="GO:0019843">
    <property type="term" value="F:rRNA binding"/>
    <property type="evidence" value="ECO:0007669"/>
    <property type="project" value="UniProtKB-UniRule"/>
</dbReference>
<dbReference type="NCBIfam" id="TIGR03953">
    <property type="entry name" value="rplD_bact"/>
    <property type="match status" value="1"/>
</dbReference>
<keyword evidence="3 5" id="KW-0687">Ribonucleoprotein</keyword>
<keyword evidence="5" id="KW-0694">RNA-binding</keyword>
<dbReference type="AlphaFoldDB" id="A0A1G2UST5"/>
<dbReference type="InterPro" id="IPR013005">
    <property type="entry name" value="Ribosomal_uL4-like"/>
</dbReference>
<comment type="function">
    <text evidence="5">One of the primary rRNA binding proteins, this protein initially binds near the 5'-end of the 23S rRNA. It is important during the early stages of 50S assembly. It makes multiple contacts with different domains of the 23S rRNA in the assembled 50S subunit and ribosome.</text>
</comment>
<comment type="caution">
    <text evidence="7">The sequence shown here is derived from an EMBL/GenBank/DDBJ whole genome shotgun (WGS) entry which is preliminary data.</text>
</comment>
<dbReference type="Pfam" id="PF00573">
    <property type="entry name" value="Ribosomal_L4"/>
    <property type="match status" value="1"/>
</dbReference>
<comment type="subunit">
    <text evidence="5">Part of the 50S ribosomal subunit.</text>
</comment>
<dbReference type="HAMAP" id="MF_01328_B">
    <property type="entry name" value="Ribosomal_uL4_B"/>
    <property type="match status" value="1"/>
</dbReference>
<keyword evidence="5" id="KW-0699">rRNA-binding</keyword>
<dbReference type="PANTHER" id="PTHR10746:SF6">
    <property type="entry name" value="LARGE RIBOSOMAL SUBUNIT PROTEIN UL4M"/>
    <property type="match status" value="1"/>
</dbReference>
<dbReference type="SUPFAM" id="SSF52166">
    <property type="entry name" value="Ribosomal protein L4"/>
    <property type="match status" value="1"/>
</dbReference>
<dbReference type="GO" id="GO:0003735">
    <property type="term" value="F:structural constituent of ribosome"/>
    <property type="evidence" value="ECO:0007669"/>
    <property type="project" value="InterPro"/>
</dbReference>
<organism evidence="7 8">
    <name type="scientific">Candidatus Zambryskibacteria bacterium RIFCSPLOWO2_12_FULL_39_23</name>
    <dbReference type="NCBI Taxonomy" id="1802776"/>
    <lineage>
        <taxon>Bacteria</taxon>
        <taxon>Candidatus Zambryskiibacteriota</taxon>
    </lineage>
</organism>
<dbReference type="Gene3D" id="3.40.1370.10">
    <property type="match status" value="1"/>
</dbReference>
<dbReference type="EMBL" id="MHWT01000016">
    <property type="protein sequence ID" value="OHB12441.1"/>
    <property type="molecule type" value="Genomic_DNA"/>
</dbReference>
<name>A0A1G2UST5_9BACT</name>
<dbReference type="GO" id="GO:0006412">
    <property type="term" value="P:translation"/>
    <property type="evidence" value="ECO:0007669"/>
    <property type="project" value="UniProtKB-UniRule"/>
</dbReference>
<comment type="similarity">
    <text evidence="1 5">Belongs to the universal ribosomal protein uL4 family.</text>
</comment>
<dbReference type="GO" id="GO:1990904">
    <property type="term" value="C:ribonucleoprotein complex"/>
    <property type="evidence" value="ECO:0007669"/>
    <property type="project" value="UniProtKB-KW"/>
</dbReference>
<evidence type="ECO:0000256" key="1">
    <source>
        <dbReference type="ARBA" id="ARBA00010528"/>
    </source>
</evidence>
<dbReference type="InterPro" id="IPR002136">
    <property type="entry name" value="Ribosomal_uL4"/>
</dbReference>
<reference evidence="7 8" key="1">
    <citation type="journal article" date="2016" name="Nat. Commun.">
        <title>Thousands of microbial genomes shed light on interconnected biogeochemical processes in an aquifer system.</title>
        <authorList>
            <person name="Anantharaman K."/>
            <person name="Brown C.T."/>
            <person name="Hug L.A."/>
            <person name="Sharon I."/>
            <person name="Castelle C.J."/>
            <person name="Probst A.J."/>
            <person name="Thomas B.C."/>
            <person name="Singh A."/>
            <person name="Wilkins M.J."/>
            <person name="Karaoz U."/>
            <person name="Brodie E.L."/>
            <person name="Williams K.H."/>
            <person name="Hubbard S.S."/>
            <person name="Banfield J.F."/>
        </authorList>
    </citation>
    <scope>NUCLEOTIDE SEQUENCE [LARGE SCALE GENOMIC DNA]</scope>
</reference>